<sequence length="53" mass="6123">EVEQQDVQEQNTNQKKSDHTIDTFAKNVADYSLQKELGMIEEAETEELAGYFE</sequence>
<accession>A0A9N9J738</accession>
<dbReference type="OrthoDB" id="2420273at2759"/>
<evidence type="ECO:0000313" key="2">
    <source>
        <dbReference type="EMBL" id="CAG8766737.1"/>
    </source>
</evidence>
<dbReference type="Proteomes" id="UP000789570">
    <property type="component" value="Unassembled WGS sequence"/>
</dbReference>
<feature type="region of interest" description="Disordered" evidence="1">
    <location>
        <begin position="1"/>
        <end position="23"/>
    </location>
</feature>
<organism evidence="2 3">
    <name type="scientific">Funneliformis caledonium</name>
    <dbReference type="NCBI Taxonomy" id="1117310"/>
    <lineage>
        <taxon>Eukaryota</taxon>
        <taxon>Fungi</taxon>
        <taxon>Fungi incertae sedis</taxon>
        <taxon>Mucoromycota</taxon>
        <taxon>Glomeromycotina</taxon>
        <taxon>Glomeromycetes</taxon>
        <taxon>Glomerales</taxon>
        <taxon>Glomeraceae</taxon>
        <taxon>Funneliformis</taxon>
    </lineage>
</organism>
<proteinExistence type="predicted"/>
<feature type="non-terminal residue" evidence="2">
    <location>
        <position position="53"/>
    </location>
</feature>
<comment type="caution">
    <text evidence="2">The sequence shown here is derived from an EMBL/GenBank/DDBJ whole genome shotgun (WGS) entry which is preliminary data.</text>
</comment>
<evidence type="ECO:0000256" key="1">
    <source>
        <dbReference type="SAM" id="MobiDB-lite"/>
    </source>
</evidence>
<evidence type="ECO:0000313" key="3">
    <source>
        <dbReference type="Proteomes" id="UP000789570"/>
    </source>
</evidence>
<name>A0A9N9J738_9GLOM</name>
<dbReference type="EMBL" id="CAJVPQ010025433">
    <property type="protein sequence ID" value="CAG8766737.1"/>
    <property type="molecule type" value="Genomic_DNA"/>
</dbReference>
<dbReference type="AlphaFoldDB" id="A0A9N9J738"/>
<keyword evidence="3" id="KW-1185">Reference proteome</keyword>
<reference evidence="2" key="1">
    <citation type="submission" date="2021-06" db="EMBL/GenBank/DDBJ databases">
        <authorList>
            <person name="Kallberg Y."/>
            <person name="Tangrot J."/>
            <person name="Rosling A."/>
        </authorList>
    </citation>
    <scope>NUCLEOTIDE SEQUENCE</scope>
    <source>
        <strain evidence="2">UK204</strain>
    </source>
</reference>
<feature type="non-terminal residue" evidence="2">
    <location>
        <position position="1"/>
    </location>
</feature>
<protein>
    <submittedName>
        <fullName evidence="2">3758_t:CDS:1</fullName>
    </submittedName>
</protein>
<gene>
    <name evidence="2" type="ORF">FCALED_LOCUS17267</name>
</gene>